<comment type="similarity">
    <text evidence="5">Belongs to the SAT4 family.</text>
</comment>
<evidence type="ECO:0000256" key="1">
    <source>
        <dbReference type="ARBA" id="ARBA00004141"/>
    </source>
</evidence>
<keyword evidence="4 7" id="KW-0472">Membrane</keyword>
<dbReference type="PANTHER" id="PTHR33048:SF157">
    <property type="entry name" value="INTEGRAL MEMBRANE PROTEIN"/>
    <property type="match status" value="1"/>
</dbReference>
<feature type="transmembrane region" description="Helical" evidence="7">
    <location>
        <begin position="187"/>
        <end position="204"/>
    </location>
</feature>
<evidence type="ECO:0000256" key="6">
    <source>
        <dbReference type="SAM" id="MobiDB-lite"/>
    </source>
</evidence>
<feature type="transmembrane region" description="Helical" evidence="7">
    <location>
        <begin position="52"/>
        <end position="74"/>
    </location>
</feature>
<name>A0AA39QUZ4_9LECA</name>
<keyword evidence="2 7" id="KW-0812">Transmembrane</keyword>
<dbReference type="EMBL" id="JAFEKC020000020">
    <property type="protein sequence ID" value="KAK0508535.1"/>
    <property type="molecule type" value="Genomic_DNA"/>
</dbReference>
<dbReference type="GO" id="GO:0016020">
    <property type="term" value="C:membrane"/>
    <property type="evidence" value="ECO:0007669"/>
    <property type="project" value="UniProtKB-SubCell"/>
</dbReference>
<dbReference type="AlphaFoldDB" id="A0AA39QUZ4"/>
<evidence type="ECO:0000256" key="5">
    <source>
        <dbReference type="ARBA" id="ARBA00038359"/>
    </source>
</evidence>
<dbReference type="InterPro" id="IPR049326">
    <property type="entry name" value="Rhodopsin_dom_fungi"/>
</dbReference>
<protein>
    <recommendedName>
        <fullName evidence="8">Rhodopsin domain-containing protein</fullName>
    </recommendedName>
</protein>
<evidence type="ECO:0000259" key="8">
    <source>
        <dbReference type="Pfam" id="PF20684"/>
    </source>
</evidence>
<keyword evidence="3 7" id="KW-1133">Transmembrane helix</keyword>
<evidence type="ECO:0000256" key="2">
    <source>
        <dbReference type="ARBA" id="ARBA00022692"/>
    </source>
</evidence>
<dbReference type="PANTHER" id="PTHR33048">
    <property type="entry name" value="PTH11-LIKE INTEGRAL MEMBRANE PROTEIN (AFU_ORTHOLOGUE AFUA_5G11245)"/>
    <property type="match status" value="1"/>
</dbReference>
<gene>
    <name evidence="9" type="ORF">JMJ35_008811</name>
</gene>
<dbReference type="Proteomes" id="UP001166286">
    <property type="component" value="Unassembled WGS sequence"/>
</dbReference>
<evidence type="ECO:0000313" key="9">
    <source>
        <dbReference type="EMBL" id="KAK0508535.1"/>
    </source>
</evidence>
<evidence type="ECO:0000313" key="10">
    <source>
        <dbReference type="Proteomes" id="UP001166286"/>
    </source>
</evidence>
<dbReference type="Pfam" id="PF20684">
    <property type="entry name" value="Fung_rhodopsin"/>
    <property type="match status" value="1"/>
</dbReference>
<feature type="transmembrane region" description="Helical" evidence="7">
    <location>
        <begin position="216"/>
        <end position="238"/>
    </location>
</feature>
<comment type="caution">
    <text evidence="9">The sequence shown here is derived from an EMBL/GenBank/DDBJ whole genome shotgun (WGS) entry which is preliminary data.</text>
</comment>
<evidence type="ECO:0000256" key="4">
    <source>
        <dbReference type="ARBA" id="ARBA00023136"/>
    </source>
</evidence>
<dbReference type="InterPro" id="IPR052337">
    <property type="entry name" value="SAT4-like"/>
</dbReference>
<feature type="transmembrane region" description="Helical" evidence="7">
    <location>
        <begin position="258"/>
        <end position="281"/>
    </location>
</feature>
<accession>A0AA39QUZ4</accession>
<feature type="transmembrane region" description="Helical" evidence="7">
    <location>
        <begin position="108"/>
        <end position="131"/>
    </location>
</feature>
<feature type="region of interest" description="Disordered" evidence="6">
    <location>
        <begin position="306"/>
        <end position="325"/>
    </location>
</feature>
<feature type="transmembrane region" description="Helical" evidence="7">
    <location>
        <begin position="151"/>
        <end position="175"/>
    </location>
</feature>
<organism evidence="9 10">
    <name type="scientific">Cladonia borealis</name>
    <dbReference type="NCBI Taxonomy" id="184061"/>
    <lineage>
        <taxon>Eukaryota</taxon>
        <taxon>Fungi</taxon>
        <taxon>Dikarya</taxon>
        <taxon>Ascomycota</taxon>
        <taxon>Pezizomycotina</taxon>
        <taxon>Lecanoromycetes</taxon>
        <taxon>OSLEUM clade</taxon>
        <taxon>Lecanoromycetidae</taxon>
        <taxon>Lecanorales</taxon>
        <taxon>Lecanorineae</taxon>
        <taxon>Cladoniaceae</taxon>
        <taxon>Cladonia</taxon>
    </lineage>
</organism>
<evidence type="ECO:0000256" key="7">
    <source>
        <dbReference type="SAM" id="Phobius"/>
    </source>
</evidence>
<reference evidence="9" key="1">
    <citation type="submission" date="2023-03" db="EMBL/GenBank/DDBJ databases">
        <title>Complete genome of Cladonia borealis.</title>
        <authorList>
            <person name="Park H."/>
        </authorList>
    </citation>
    <scope>NUCLEOTIDE SEQUENCE</scope>
    <source>
        <strain evidence="9">ANT050790</strain>
    </source>
</reference>
<evidence type="ECO:0000256" key="3">
    <source>
        <dbReference type="ARBA" id="ARBA00022989"/>
    </source>
</evidence>
<proteinExistence type="inferred from homology"/>
<comment type="subcellular location">
    <subcellularLocation>
        <location evidence="1">Membrane</location>
        <topology evidence="1">Multi-pass membrane protein</topology>
    </subcellularLocation>
</comment>
<sequence>MSSAHAVPFTFRYVKGSETIALGAAISAVCILAVALRLFTRRLQKVKIGLDDQLIVGGLVFLIGMGVCMIDGAAKKILGYPTPGPPADLTNEEPLLYESPSALVIQKIYFAFQLFNLLCYAFVKISIIAFYRRIFVTGKGTVFDIMTKISIAVVFLWVVAFVLMIIFDSFCSAIGSTSGEGLAGSDVILDLFLILLPMPSIWRLQMSNTTKLAVTGIMVLGVCSIAASVARLVLYIQIFQAEFSQTPVDADQATTLVMYWSVLESGLALIAACLPTLSFLFKAPAIQSAVKRGRSALSLHSWHSSKKLSKCGGDRTSPAGLEHNASDAGLAKIEVSSEQWSMQSLDTAMRSLDPAR</sequence>
<feature type="domain" description="Rhodopsin" evidence="8">
    <location>
        <begin position="36"/>
        <end position="282"/>
    </location>
</feature>
<keyword evidence="10" id="KW-1185">Reference proteome</keyword>
<feature type="transmembrane region" description="Helical" evidence="7">
    <location>
        <begin position="20"/>
        <end position="40"/>
    </location>
</feature>